<keyword evidence="4" id="KW-0378">Hydrolase</keyword>
<dbReference type="Pfam" id="PF01557">
    <property type="entry name" value="FAA_hydrolase"/>
    <property type="match status" value="1"/>
</dbReference>
<organism evidence="4 5">
    <name type="scientific">Muricoccus nepalensis</name>
    <dbReference type="NCBI Taxonomy" id="1854500"/>
    <lineage>
        <taxon>Bacteria</taxon>
        <taxon>Pseudomonadati</taxon>
        <taxon>Pseudomonadota</taxon>
        <taxon>Alphaproteobacteria</taxon>
        <taxon>Acetobacterales</taxon>
        <taxon>Roseomonadaceae</taxon>
        <taxon>Muricoccus</taxon>
    </lineage>
</organism>
<dbReference type="OrthoDB" id="9780293at2"/>
<dbReference type="GO" id="GO:0016787">
    <property type="term" value="F:hydrolase activity"/>
    <property type="evidence" value="ECO:0007669"/>
    <property type="project" value="UniProtKB-KW"/>
</dbReference>
<keyword evidence="5" id="KW-1185">Reference proteome</keyword>
<accession>A0A502F8L7</accession>
<reference evidence="4 5" key="1">
    <citation type="journal article" date="2019" name="Environ. Microbiol.">
        <title>Species interactions and distinct microbial communities in high Arctic permafrost affected cryosols are associated with the CH4 and CO2 gas fluxes.</title>
        <authorList>
            <person name="Altshuler I."/>
            <person name="Hamel J."/>
            <person name="Turney S."/>
            <person name="Magnuson E."/>
            <person name="Levesque R."/>
            <person name="Greer C."/>
            <person name="Whyte L.G."/>
        </authorList>
    </citation>
    <scope>NUCLEOTIDE SEQUENCE [LARGE SCALE GENOMIC DNA]</scope>
    <source>
        <strain evidence="4 5">S9.3B</strain>
    </source>
</reference>
<keyword evidence="2" id="KW-0479">Metal-binding</keyword>
<name>A0A502F8L7_9PROT</name>
<dbReference type="GO" id="GO:0016853">
    <property type="term" value="F:isomerase activity"/>
    <property type="evidence" value="ECO:0007669"/>
    <property type="project" value="UniProtKB-ARBA"/>
</dbReference>
<dbReference type="InterPro" id="IPR011234">
    <property type="entry name" value="Fumarylacetoacetase-like_C"/>
</dbReference>
<dbReference type="SUPFAM" id="SSF56529">
    <property type="entry name" value="FAH"/>
    <property type="match status" value="1"/>
</dbReference>
<dbReference type="InterPro" id="IPR036663">
    <property type="entry name" value="Fumarylacetoacetase_C_sf"/>
</dbReference>
<comment type="caution">
    <text evidence="4">The sequence shown here is derived from an EMBL/GenBank/DDBJ whole genome shotgun (WGS) entry which is preliminary data.</text>
</comment>
<dbReference type="PANTHER" id="PTHR42796">
    <property type="entry name" value="FUMARYLACETOACETATE HYDROLASE DOMAIN-CONTAINING PROTEIN 2A-RELATED"/>
    <property type="match status" value="1"/>
</dbReference>
<dbReference type="InterPro" id="IPR051121">
    <property type="entry name" value="FAH"/>
</dbReference>
<dbReference type="GO" id="GO:0019752">
    <property type="term" value="P:carboxylic acid metabolic process"/>
    <property type="evidence" value="ECO:0007669"/>
    <property type="project" value="UniProtKB-ARBA"/>
</dbReference>
<evidence type="ECO:0000313" key="4">
    <source>
        <dbReference type="EMBL" id="TPG45742.1"/>
    </source>
</evidence>
<dbReference type="PANTHER" id="PTHR42796:SF4">
    <property type="entry name" value="FUMARYLACETOACETATE HYDROLASE DOMAIN-CONTAINING PROTEIN 2A"/>
    <property type="match status" value="1"/>
</dbReference>
<evidence type="ECO:0000256" key="2">
    <source>
        <dbReference type="ARBA" id="ARBA00022723"/>
    </source>
</evidence>
<protein>
    <submittedName>
        <fullName evidence="4">FAA hydrolase family protein</fullName>
    </submittedName>
</protein>
<dbReference type="RefSeq" id="WP_140886651.1">
    <property type="nucleotide sequence ID" value="NZ_RCZP01000045.1"/>
</dbReference>
<sequence length="288" mass="30427">MRLIAFEHEGRPALGARLGDEVVALADVVPGLPADILSAFAALNLPEGASALAGRLEGAPRRPMAGLKLLPPIPRPGKVICIGLNYALHAKEGGNAIPDYPAVFMRGPTSLSAHGQPLVRPKVSDKFDFEAELVIVIGKRARHLTEADALSCVAGYTIMNEGSVRDYQRKGAQWTMGKNFESTGGIGPEIVTPDEIPQGPNALRITSRLNGETMQDSNTSDMIFSVPRILAILSEAMTLEPGDVIATGTPSGVGYARKPPVFMKPGDTMEVEIEGLGMLSNPIVAEAA</sequence>
<gene>
    <name evidence="4" type="ORF">EAH89_26055</name>
</gene>
<comment type="similarity">
    <text evidence="1">Belongs to the FAH family.</text>
</comment>
<dbReference type="AlphaFoldDB" id="A0A502F8L7"/>
<dbReference type="FunFam" id="3.90.850.10:FF:000002">
    <property type="entry name" value="2-hydroxyhepta-2,4-diene-1,7-dioate isomerase"/>
    <property type="match status" value="1"/>
</dbReference>
<feature type="domain" description="Fumarylacetoacetase-like C-terminal" evidence="3">
    <location>
        <begin position="78"/>
        <end position="284"/>
    </location>
</feature>
<evidence type="ECO:0000259" key="3">
    <source>
        <dbReference type="Pfam" id="PF01557"/>
    </source>
</evidence>
<evidence type="ECO:0000313" key="5">
    <source>
        <dbReference type="Proteomes" id="UP000317078"/>
    </source>
</evidence>
<dbReference type="EMBL" id="RCZP01000045">
    <property type="protein sequence ID" value="TPG45742.1"/>
    <property type="molecule type" value="Genomic_DNA"/>
</dbReference>
<evidence type="ECO:0000256" key="1">
    <source>
        <dbReference type="ARBA" id="ARBA00010211"/>
    </source>
</evidence>
<dbReference type="Gene3D" id="3.90.850.10">
    <property type="entry name" value="Fumarylacetoacetase-like, C-terminal domain"/>
    <property type="match status" value="1"/>
</dbReference>
<proteinExistence type="inferred from homology"/>
<dbReference type="GO" id="GO:0046872">
    <property type="term" value="F:metal ion binding"/>
    <property type="evidence" value="ECO:0007669"/>
    <property type="project" value="UniProtKB-KW"/>
</dbReference>
<dbReference type="Proteomes" id="UP000317078">
    <property type="component" value="Unassembled WGS sequence"/>
</dbReference>